<evidence type="ECO:0000256" key="22">
    <source>
        <dbReference type="ARBA" id="ARBA00078566"/>
    </source>
</evidence>
<dbReference type="GeneTree" id="ENSGT00940000154653"/>
<name>A0A8C6Y789_NAJNA</name>
<evidence type="ECO:0000256" key="9">
    <source>
        <dbReference type="ARBA" id="ARBA00022490"/>
    </source>
</evidence>
<dbReference type="GO" id="GO:0032154">
    <property type="term" value="C:cleavage furrow"/>
    <property type="evidence" value="ECO:0007669"/>
    <property type="project" value="UniProtKB-SubCell"/>
</dbReference>
<evidence type="ECO:0000256" key="18">
    <source>
        <dbReference type="ARBA" id="ARBA00054035"/>
    </source>
</evidence>
<feature type="compositionally biased region" description="Polar residues" evidence="24">
    <location>
        <begin position="336"/>
        <end position="352"/>
    </location>
</feature>
<feature type="region of interest" description="Disordered" evidence="24">
    <location>
        <begin position="896"/>
        <end position="923"/>
    </location>
</feature>
<feature type="region of interest" description="Disordered" evidence="24">
    <location>
        <begin position="143"/>
        <end position="162"/>
    </location>
</feature>
<dbReference type="CDD" id="cd11289">
    <property type="entry name" value="gelsolin_S2_like"/>
    <property type="match status" value="1"/>
</dbReference>
<feature type="region of interest" description="Disordered" evidence="24">
    <location>
        <begin position="546"/>
        <end position="578"/>
    </location>
</feature>
<feature type="compositionally biased region" description="Basic and acidic residues" evidence="24">
    <location>
        <begin position="406"/>
        <end position="419"/>
    </location>
</feature>
<comment type="function">
    <text evidence="18">Forms a high-affinity link between the actin cytoskeleton and the membrane. Is among the first costameric proteins to assemble during myogenesis and it contributes to myogenic membrane structure and differentiation. Appears to be involved in myosin II assembly. May modulate myosin II regulation through MLCK during cell spreading, an initial step in cell migration. May play a role in invadopodial function.</text>
</comment>
<keyword evidence="8" id="KW-1003">Cell membrane</keyword>
<dbReference type="SMART" id="SM00153">
    <property type="entry name" value="VHP"/>
    <property type="match status" value="1"/>
</dbReference>
<feature type="compositionally biased region" description="Polar residues" evidence="24">
    <location>
        <begin position="366"/>
        <end position="394"/>
    </location>
</feature>
<dbReference type="InterPro" id="IPR029006">
    <property type="entry name" value="ADF-H/Gelsolin-like_dom_sf"/>
</dbReference>
<evidence type="ECO:0000256" key="16">
    <source>
        <dbReference type="ARBA" id="ARBA00023212"/>
    </source>
</evidence>
<dbReference type="GO" id="GO:0008154">
    <property type="term" value="P:actin polymerization or depolymerization"/>
    <property type="evidence" value="ECO:0007669"/>
    <property type="project" value="TreeGrafter"/>
</dbReference>
<comment type="function">
    <text evidence="19">May be involved in modulation of focal adhesions. Supervillin-mediated down-regulation of focal adhesions involves binding to TRIP6. Plays a role in cytokinesis through KIF14 interaction.</text>
</comment>
<evidence type="ECO:0000256" key="15">
    <source>
        <dbReference type="ARBA" id="ARBA00023203"/>
    </source>
</evidence>
<dbReference type="Proteomes" id="UP000694559">
    <property type="component" value="Unplaced"/>
</dbReference>
<dbReference type="SUPFAM" id="SSF55753">
    <property type="entry name" value="Actin depolymerizing proteins"/>
    <property type="match status" value="5"/>
</dbReference>
<dbReference type="Gene3D" id="1.10.950.10">
    <property type="entry name" value="Villin headpiece domain"/>
    <property type="match status" value="1"/>
</dbReference>
<evidence type="ECO:0000256" key="14">
    <source>
        <dbReference type="ARBA" id="ARBA00023136"/>
    </source>
</evidence>
<dbReference type="CDD" id="cd11293">
    <property type="entry name" value="gelsolin_S4_like"/>
    <property type="match status" value="1"/>
</dbReference>
<gene>
    <name evidence="26" type="primary">SVIL</name>
</gene>
<feature type="compositionally biased region" description="Basic and acidic residues" evidence="24">
    <location>
        <begin position="485"/>
        <end position="498"/>
    </location>
</feature>
<feature type="region of interest" description="Disordered" evidence="24">
    <location>
        <begin position="468"/>
        <end position="504"/>
    </location>
</feature>
<feature type="region of interest" description="Disordered" evidence="24">
    <location>
        <begin position="211"/>
        <end position="449"/>
    </location>
</feature>
<dbReference type="CDD" id="cd11280">
    <property type="entry name" value="gelsolin_like"/>
    <property type="match status" value="1"/>
</dbReference>
<dbReference type="GO" id="GO:0042995">
    <property type="term" value="C:cell projection"/>
    <property type="evidence" value="ECO:0007669"/>
    <property type="project" value="UniProtKB-SubCell"/>
</dbReference>
<evidence type="ECO:0000256" key="12">
    <source>
        <dbReference type="ARBA" id="ARBA00022837"/>
    </source>
</evidence>
<dbReference type="SUPFAM" id="SSF47050">
    <property type="entry name" value="VHP, Villin headpiece domain"/>
    <property type="match status" value="1"/>
</dbReference>
<dbReference type="GO" id="GO:0051016">
    <property type="term" value="P:barbed-end actin filament capping"/>
    <property type="evidence" value="ECO:0007669"/>
    <property type="project" value="TreeGrafter"/>
</dbReference>
<feature type="compositionally biased region" description="Basic and acidic residues" evidence="24">
    <location>
        <begin position="353"/>
        <end position="364"/>
    </location>
</feature>
<evidence type="ECO:0000256" key="7">
    <source>
        <dbReference type="ARBA" id="ARBA00008418"/>
    </source>
</evidence>
<evidence type="ECO:0000256" key="8">
    <source>
        <dbReference type="ARBA" id="ARBA00022475"/>
    </source>
</evidence>
<evidence type="ECO:0000256" key="1">
    <source>
        <dbReference type="ARBA" id="ARBA00004188"/>
    </source>
</evidence>
<dbReference type="Ensembl" id="ENSNNAT00000026786.1">
    <property type="protein sequence ID" value="ENSNNAP00000025550.1"/>
    <property type="gene ID" value="ENSNNAG00000016549.1"/>
</dbReference>
<feature type="compositionally biased region" description="Polar residues" evidence="24">
    <location>
        <begin position="151"/>
        <end position="162"/>
    </location>
</feature>
<evidence type="ECO:0000256" key="6">
    <source>
        <dbReference type="ARBA" id="ARBA00004626"/>
    </source>
</evidence>
<dbReference type="OrthoDB" id="28894at2759"/>
<keyword evidence="17" id="KW-0966">Cell projection</keyword>
<feature type="compositionally biased region" description="Basic and acidic residues" evidence="24">
    <location>
        <begin position="909"/>
        <end position="923"/>
    </location>
</feature>
<reference evidence="26" key="1">
    <citation type="submission" date="2025-08" db="UniProtKB">
        <authorList>
            <consortium name="Ensembl"/>
        </authorList>
    </citation>
    <scope>IDENTIFICATION</scope>
</reference>
<keyword evidence="11" id="KW-0677">Repeat</keyword>
<dbReference type="GO" id="GO:0030496">
    <property type="term" value="C:midbody"/>
    <property type="evidence" value="ECO:0007669"/>
    <property type="project" value="UniProtKB-SubCell"/>
</dbReference>
<keyword evidence="15" id="KW-0009">Actin-binding</keyword>
<dbReference type="PANTHER" id="PTHR11977">
    <property type="entry name" value="VILLIN"/>
    <property type="match status" value="1"/>
</dbReference>
<evidence type="ECO:0000256" key="13">
    <source>
        <dbReference type="ARBA" id="ARBA00022949"/>
    </source>
</evidence>
<keyword evidence="9" id="KW-0963">Cytoplasm</keyword>
<evidence type="ECO:0000313" key="26">
    <source>
        <dbReference type="Ensembl" id="ENSNNAP00000025550.1"/>
    </source>
</evidence>
<feature type="compositionally biased region" description="Basic and acidic residues" evidence="24">
    <location>
        <begin position="554"/>
        <end position="566"/>
    </location>
</feature>
<dbReference type="CDD" id="cd11288">
    <property type="entry name" value="gelsolin_S5_like"/>
    <property type="match status" value="1"/>
</dbReference>
<evidence type="ECO:0000313" key="27">
    <source>
        <dbReference type="Proteomes" id="UP000694559"/>
    </source>
</evidence>
<sequence>MILTMETDFDKENLFTYKTPRLFQSRRRTLSFQKEFSFEDKEDFSNSTKDIDASLLAVLPKVSELRKLFEPNRQDILEMKRKERIARRLEGNESDVQQNCPGLVTHRLLEEDTPRYMRATDPHSPHFGRSNEKEFSDTLLENQPRSRHQVESTAGKTKTPSYTPLVMDLQGLESKAERIARYKAERRRQLAEKYGVSIDSEMDSEYLSKYTRTKKDQDVSEKKVLKGGKKEDEGKDHSSSYLLRFENKEVRNTASESKEFPGHEDKENSLEREKLHLDEGSEPTAPEPGLIKHKTPSVPESSTGCSLLAYDSSVNEVPSSPKQPQSVSLSSPKPGTSLSPSLNESKLGSTGKTKSDWFLQKDSDGDTTSLINWPSSESQGEMQTSGTDLSGSAQSEKRSRKPRRYFSPEENRKTSERFRTQPITSAERKETDRSTFGPEMPSLEDEEKLDERAKLSVAAKRLLFREMEKSLDDKSVPKPRSRNSAVERRLRRMQDRSRTQPVTPEEVVIAATEPTPASCTVNTHTVVARIPNPTIVKSTVYPTRLQASAHQKTSAREEIKEAKDAAGQDQSGEPDSSTLSLAEKMALFNKLSQPITKTVQKRDLRQRRSKARYQTQPVTLGEVEQVQNDSEKFTPLSPTAITSVSTMVSALPPFVSKDLHVKATEHPMVGNRDFKYHPSVESMDLSLRNTPKTELWQPSLEIRENNQQLRDHKEAEAEEFAKWEMNGISKLSFEEEPSHPLPDKTVDYNKEMKYAFPRKSSMELLSPQPLCQRTEEKVTDILPEKQGVKGQSFEELMECEGIAMDSALQREIDEPSSEFRAAATESVSQSAAVLSCRQQETFEVLGKEGFSDSKAEITEDILDASSKTMSIKERLALLKKCGEEDWKNRLNKKMEHGRALSAERNPQLQEKEQPFTKKEEAGGSDDKAISKLLWEPVYASTYSPAILAAHKLHSFIPINQVNSASLTQPTPMEFELHPWRWKRNVDTCENQMTIEERKQLISVQEEAWKAKGKGASNDSTQFTVAGRMVKKGLASATAINPATSSFCNRQKSTSLISKPLEEIEARPDMQLESDMKLDKLETFLGRLNNKVAGMQETVLTVTGKSVKEVMKLDDEETFSKFYRCMNFAAPPLPMELDEDFDAIFNPNAPKLISQVTEHKRAVRPTRRVQASKNPLKMLAAREDILHEYTEQRLNVAFMESKRMKVEKMSANSNFSEVALAGLASKENFSNVSLRSVNLTEQNSNNSAVPYKKLMLLQIKGRRHVQTRLVEPRASSLNSGDCFLLLTPQVCFLWVGEFANVIEKAKASELATLIQTKRELGCRAPYIQTIEEGINTHTHAANEFWKLLGGQTSYQAVGTPEEDEMYEAAIIETNCIYRLVDDKLIPDDDHWGKIPKCTLLNSKEVLVFDFGSEVYVWHGKEVTLAQRKVAFQLAKHLWNGTFDYANCDINPLDPGECNPLIPRKGQGRPDWAIFGRLTEHNETILFKEKFLDWTELKKLAEKYSTESAQKEETRSDTKPYDVLLMVPVPQATIGTVLDGINIGRGYGFVEGGDGRQFEIITISVDVWHILEFDYSRLPKQSIGQFHEGDTYVIKWKYLVSTSVGSRQKGDLQTRVVGKEKCVYFFWQGRHSTVSEKGTSALMTVELDEERGAQVQVLQGKEPPCFLQCFQGGMIVHIGRREEEEENTQSDWRLYCVRGEVPVEGNLLEVACHCSSLRSRTSMIVLNISKALIYLWHGCKAQPHTKEVGRTAANKIKEQCPLEAGLHSSSKVTIYEHDEGTEPMGFWDALGRRDRKAYDCMLQDPGKFDFTPRLFIFGSSSGEFSATEYIYPSRDPSVVNSMPFLQEDLYTASQPVLFLVDNHHEVYLWQGWWPMENKIAGSARIRWASDRKCAMETVLQYCKGKNVKNTPKSYLIHAGLEPLTFTNMFPSWEHRGDIAEITEMDAEASNQIILVEDVLAKLCQKFYPLADLLARPLPEGVDPLNLEIYLSNEDFEAALQLTREEYNALPSWKQANLKKAKGLF</sequence>
<feature type="compositionally biased region" description="Low complexity" evidence="24">
    <location>
        <begin position="317"/>
        <end position="334"/>
    </location>
</feature>
<keyword evidence="14" id="KW-0472">Membrane</keyword>
<feature type="domain" description="HP" evidence="25">
    <location>
        <begin position="1959"/>
        <end position="2022"/>
    </location>
</feature>
<accession>A0A8C6Y789</accession>
<keyword evidence="12" id="KW-0106">Calcium</keyword>
<dbReference type="FunFam" id="3.40.20.10:FF:000016">
    <property type="entry name" value="supervillin isoform X2"/>
    <property type="match status" value="1"/>
</dbReference>
<comment type="similarity">
    <text evidence="7">Belongs to the villin/gelsolin family.</text>
</comment>
<keyword evidence="27" id="KW-1185">Reference proteome</keyword>
<comment type="subcellular location">
    <subcellularLocation>
        <location evidence="5">Cell membrane</location>
        <topology evidence="5">Peripheral membrane protein</topology>
        <orientation evidence="5">Cytoplasmic side</orientation>
    </subcellularLocation>
    <subcellularLocation>
        <location evidence="4">Cell projection</location>
        <location evidence="4">Invadopodium</location>
    </subcellularLocation>
    <subcellularLocation>
        <location evidence="1">Cell projection</location>
        <location evidence="1">Podosome</location>
    </subcellularLocation>
    <subcellularLocation>
        <location evidence="6">Cleavage furrow</location>
    </subcellularLocation>
    <subcellularLocation>
        <location evidence="3">Cytoplasm</location>
        <location evidence="3">Cytoskeleton</location>
    </subcellularLocation>
    <subcellularLocation>
        <location evidence="2">Midbody</location>
    </subcellularLocation>
</comment>
<dbReference type="GO" id="GO:0099512">
    <property type="term" value="C:supramolecular fiber"/>
    <property type="evidence" value="ECO:0007669"/>
    <property type="project" value="UniProtKB-ARBA"/>
</dbReference>
<evidence type="ECO:0000256" key="10">
    <source>
        <dbReference type="ARBA" id="ARBA00022553"/>
    </source>
</evidence>
<evidence type="ECO:0000259" key="25">
    <source>
        <dbReference type="PROSITE" id="PS51089"/>
    </source>
</evidence>
<feature type="compositionally biased region" description="Basic and acidic residues" evidence="24">
    <location>
        <begin position="213"/>
        <end position="238"/>
    </location>
</feature>
<feature type="compositionally biased region" description="Basic and acidic residues" evidence="24">
    <location>
        <begin position="245"/>
        <end position="279"/>
    </location>
</feature>
<dbReference type="PRINTS" id="PR00597">
    <property type="entry name" value="GELSOLIN"/>
</dbReference>
<dbReference type="InterPro" id="IPR003128">
    <property type="entry name" value="Villin_headpiece"/>
</dbReference>
<dbReference type="FunFam" id="3.40.20.10:FF:000013">
    <property type="entry name" value="supervillin isoform X1"/>
    <property type="match status" value="1"/>
</dbReference>
<dbReference type="InterPro" id="IPR007122">
    <property type="entry name" value="Villin/Gelsolin"/>
</dbReference>
<reference evidence="26" key="2">
    <citation type="submission" date="2025-09" db="UniProtKB">
        <authorList>
            <consortium name="Ensembl"/>
        </authorList>
    </citation>
    <scope>IDENTIFICATION</scope>
</reference>
<protein>
    <recommendedName>
        <fullName evidence="21">Supervillin</fullName>
    </recommendedName>
    <alternativeName>
        <fullName evidence="22">Archvillin</fullName>
    </alternativeName>
    <alternativeName>
        <fullName evidence="23">p205/p250</fullName>
    </alternativeName>
</protein>
<proteinExistence type="inferred from homology"/>
<evidence type="ECO:0000256" key="17">
    <source>
        <dbReference type="ARBA" id="ARBA00023273"/>
    </source>
</evidence>
<keyword evidence="10" id="KW-0597">Phosphoprotein</keyword>
<dbReference type="GO" id="GO:0051014">
    <property type="term" value="P:actin filament severing"/>
    <property type="evidence" value="ECO:0007669"/>
    <property type="project" value="TreeGrafter"/>
</dbReference>
<evidence type="ECO:0000256" key="24">
    <source>
        <dbReference type="SAM" id="MobiDB-lite"/>
    </source>
</evidence>
<dbReference type="SMART" id="SM00262">
    <property type="entry name" value="GEL"/>
    <property type="match status" value="4"/>
</dbReference>
<evidence type="ECO:0000256" key="2">
    <source>
        <dbReference type="ARBA" id="ARBA00004214"/>
    </source>
</evidence>
<dbReference type="GO" id="GO:0002102">
    <property type="term" value="C:podosome"/>
    <property type="evidence" value="ECO:0007669"/>
    <property type="project" value="UniProtKB-SubCell"/>
</dbReference>
<evidence type="ECO:0000256" key="19">
    <source>
        <dbReference type="ARBA" id="ARBA00060267"/>
    </source>
</evidence>
<dbReference type="Pfam" id="PF02209">
    <property type="entry name" value="VHP"/>
    <property type="match status" value="1"/>
</dbReference>
<evidence type="ECO:0000256" key="4">
    <source>
        <dbReference type="ARBA" id="ARBA00004264"/>
    </source>
</evidence>
<organism evidence="26 27">
    <name type="scientific">Naja naja</name>
    <name type="common">Indian cobra</name>
    <dbReference type="NCBI Taxonomy" id="35670"/>
    <lineage>
        <taxon>Eukaryota</taxon>
        <taxon>Metazoa</taxon>
        <taxon>Chordata</taxon>
        <taxon>Craniata</taxon>
        <taxon>Vertebrata</taxon>
        <taxon>Euteleostomi</taxon>
        <taxon>Lepidosauria</taxon>
        <taxon>Squamata</taxon>
        <taxon>Bifurcata</taxon>
        <taxon>Unidentata</taxon>
        <taxon>Episquamata</taxon>
        <taxon>Toxicofera</taxon>
        <taxon>Serpentes</taxon>
        <taxon>Colubroidea</taxon>
        <taxon>Elapidae</taxon>
        <taxon>Elapinae</taxon>
        <taxon>Naja</taxon>
    </lineage>
</organism>
<evidence type="ECO:0000256" key="21">
    <source>
        <dbReference type="ARBA" id="ARBA00069763"/>
    </source>
</evidence>
<dbReference type="InterPro" id="IPR007123">
    <property type="entry name" value="Gelsolin-like_dom"/>
</dbReference>
<keyword evidence="16" id="KW-0206">Cytoskeleton</keyword>
<feature type="compositionally biased region" description="Polar residues" evidence="24">
    <location>
        <begin position="568"/>
        <end position="578"/>
    </location>
</feature>
<dbReference type="InterPro" id="IPR036886">
    <property type="entry name" value="Villin_headpiece_dom_sf"/>
</dbReference>
<dbReference type="GO" id="GO:0005737">
    <property type="term" value="C:cytoplasm"/>
    <property type="evidence" value="ECO:0007669"/>
    <property type="project" value="TreeGrafter"/>
</dbReference>
<comment type="subunit">
    <text evidence="20">Associates with F-actin. Interacts with NEB. Interacts with MYH9. Interacts with MYLK. Interacts with TASOR.</text>
</comment>
<evidence type="ECO:0000256" key="5">
    <source>
        <dbReference type="ARBA" id="ARBA00004413"/>
    </source>
</evidence>
<dbReference type="PROSITE" id="PS51089">
    <property type="entry name" value="HP"/>
    <property type="match status" value="1"/>
</dbReference>
<dbReference type="PANTHER" id="PTHR11977:SF45">
    <property type="entry name" value="SUPERVILLIN"/>
    <property type="match status" value="1"/>
</dbReference>
<dbReference type="FunFam" id="1.10.950.10:FF:000003">
    <property type="entry name" value="supervillin isoform X2"/>
    <property type="match status" value="1"/>
</dbReference>
<evidence type="ECO:0000256" key="3">
    <source>
        <dbReference type="ARBA" id="ARBA00004245"/>
    </source>
</evidence>
<dbReference type="GO" id="GO:0051015">
    <property type="term" value="F:actin filament binding"/>
    <property type="evidence" value="ECO:0007669"/>
    <property type="project" value="InterPro"/>
</dbReference>
<dbReference type="Pfam" id="PF00626">
    <property type="entry name" value="Gelsolin"/>
    <property type="match status" value="1"/>
</dbReference>
<evidence type="ECO:0000256" key="20">
    <source>
        <dbReference type="ARBA" id="ARBA00062243"/>
    </source>
</evidence>
<dbReference type="GO" id="GO:0005546">
    <property type="term" value="F:phosphatidylinositol-4,5-bisphosphate binding"/>
    <property type="evidence" value="ECO:0007669"/>
    <property type="project" value="TreeGrafter"/>
</dbReference>
<dbReference type="Gene3D" id="3.40.20.10">
    <property type="entry name" value="Severin"/>
    <property type="match status" value="5"/>
</dbReference>
<evidence type="ECO:0000256" key="23">
    <source>
        <dbReference type="ARBA" id="ARBA00082677"/>
    </source>
</evidence>
<evidence type="ECO:0000256" key="11">
    <source>
        <dbReference type="ARBA" id="ARBA00022737"/>
    </source>
</evidence>
<keyword evidence="13" id="KW-0965">Cell junction</keyword>